<evidence type="ECO:0000313" key="2">
    <source>
        <dbReference type="Proteomes" id="UP000887581"/>
    </source>
</evidence>
<reference evidence="3" key="1">
    <citation type="submission" date="2022-11" db="UniProtKB">
        <authorList>
            <consortium name="WormBaseParasite"/>
        </authorList>
    </citation>
    <scope>IDENTIFICATION</scope>
</reference>
<feature type="signal peptide" evidence="1">
    <location>
        <begin position="1"/>
        <end position="17"/>
    </location>
</feature>
<organism evidence="2 3">
    <name type="scientific">Setaria digitata</name>
    <dbReference type="NCBI Taxonomy" id="48799"/>
    <lineage>
        <taxon>Eukaryota</taxon>
        <taxon>Metazoa</taxon>
        <taxon>Ecdysozoa</taxon>
        <taxon>Nematoda</taxon>
        <taxon>Chromadorea</taxon>
        <taxon>Rhabditida</taxon>
        <taxon>Spirurina</taxon>
        <taxon>Spiruromorpha</taxon>
        <taxon>Filarioidea</taxon>
        <taxon>Setariidae</taxon>
        <taxon>Setaria</taxon>
    </lineage>
</organism>
<proteinExistence type="predicted"/>
<sequence>MLIFVAFLTYILNATFGKRCPPIFGQFECPLNYTCTIDDCYSTNNAVAPNDCKQVKCSTNSRCYKGRCYPTPGLPCNRNIELSENQFKSITSNCGLNGKCVNGRCVEDRCLGVRCTENEICRDGRCLVVTNNFCITHFDCGPIFKCRLNKCVPLRKPVPCNCDPSEVCQYGQCIQEPSCSHVSCAKGSFCLKGVCQTAVGRDCTTTACEGGTICVEGKCILDPCTNRCPSDHTCREGQCRHLQGLQCYTECPTPYACIDGFCTRNECSGKSCKAGEVCQNGLCIKIEGRLCSLAIRDCAEQFECIDGICRDLFS</sequence>
<dbReference type="WBParaSite" id="sdigi.contig14.g1387.t1">
    <property type="protein sequence ID" value="sdigi.contig14.g1387.t1"/>
    <property type="gene ID" value="sdigi.contig14.g1387"/>
</dbReference>
<dbReference type="AlphaFoldDB" id="A0A915PFY7"/>
<evidence type="ECO:0000256" key="1">
    <source>
        <dbReference type="SAM" id="SignalP"/>
    </source>
</evidence>
<dbReference type="PANTHER" id="PTHR36519:SF6">
    <property type="entry name" value="LATE NODULIN-RELATED"/>
    <property type="match status" value="1"/>
</dbReference>
<evidence type="ECO:0000313" key="3">
    <source>
        <dbReference type="WBParaSite" id="sdigi.contig14.g1387.t1"/>
    </source>
</evidence>
<dbReference type="PANTHER" id="PTHR36519">
    <property type="entry name" value="FIP (FUNGUS-INDUCED PROTEIN) RELATED-RELATED"/>
    <property type="match status" value="1"/>
</dbReference>
<accession>A0A915PFY7</accession>
<dbReference type="Proteomes" id="UP000887581">
    <property type="component" value="Unplaced"/>
</dbReference>
<keyword evidence="1" id="KW-0732">Signal</keyword>
<name>A0A915PFY7_9BILA</name>
<protein>
    <submittedName>
        <fullName evidence="3">Uncharacterized protein</fullName>
    </submittedName>
</protein>
<feature type="chain" id="PRO_5037966989" evidence="1">
    <location>
        <begin position="18"/>
        <end position="314"/>
    </location>
</feature>
<keyword evidence="2" id="KW-1185">Reference proteome</keyword>